<dbReference type="SUPFAM" id="SSF55166">
    <property type="entry name" value="Hedgehog/DD-peptidase"/>
    <property type="match status" value="1"/>
</dbReference>
<keyword evidence="1" id="KW-0812">Transmembrane</keyword>
<dbReference type="EMBL" id="JAMQPV010000001">
    <property type="protein sequence ID" value="MCW7462801.1"/>
    <property type="molecule type" value="Genomic_DNA"/>
</dbReference>
<feature type="transmembrane region" description="Helical" evidence="1">
    <location>
        <begin position="137"/>
        <end position="156"/>
    </location>
</feature>
<reference evidence="2 3" key="1">
    <citation type="submission" date="2022-06" db="EMBL/GenBank/DDBJ databases">
        <title>Leptospira isolates from biofilms formed at urban environments.</title>
        <authorList>
            <person name="Ribeiro P.S."/>
            <person name="Sousa T."/>
            <person name="Carvalho N."/>
            <person name="Aburjaile F."/>
            <person name="Neves F."/>
            <person name="Oliveira D."/>
            <person name="Blanco L."/>
            <person name="Lima J."/>
            <person name="Costa F."/>
            <person name="Brenig B."/>
            <person name="Soares S."/>
            <person name="Ramos R."/>
            <person name="Goes-Neto A."/>
            <person name="Matiuzzi M."/>
            <person name="Azevedo V."/>
            <person name="Ristow P."/>
        </authorList>
    </citation>
    <scope>NUCLEOTIDE SEQUENCE [LARGE SCALE GENOMIC DNA]</scope>
    <source>
        <strain evidence="2 3">VSF25</strain>
    </source>
</reference>
<name>A0ABT3LYK5_9LEPT</name>
<organism evidence="2 3">
    <name type="scientific">Leptospira limi</name>
    <dbReference type="NCBI Taxonomy" id="2950023"/>
    <lineage>
        <taxon>Bacteria</taxon>
        <taxon>Pseudomonadati</taxon>
        <taxon>Spirochaetota</taxon>
        <taxon>Spirochaetia</taxon>
        <taxon>Leptospirales</taxon>
        <taxon>Leptospiraceae</taxon>
        <taxon>Leptospira</taxon>
    </lineage>
</organism>
<dbReference type="Proteomes" id="UP001209737">
    <property type="component" value="Unassembled WGS sequence"/>
</dbReference>
<evidence type="ECO:0000256" key="1">
    <source>
        <dbReference type="SAM" id="Phobius"/>
    </source>
</evidence>
<evidence type="ECO:0000313" key="3">
    <source>
        <dbReference type="Proteomes" id="UP001209737"/>
    </source>
</evidence>
<comment type="caution">
    <text evidence="2">The sequence shown here is derived from an EMBL/GenBank/DDBJ whole genome shotgun (WGS) entry which is preliminary data.</text>
</comment>
<dbReference type="RefSeq" id="WP_265375640.1">
    <property type="nucleotide sequence ID" value="NZ_JAMQPV010000001.1"/>
</dbReference>
<keyword evidence="1" id="KW-0472">Membrane</keyword>
<sequence length="161" mass="18644">MSLEVTQANNSIDLVTSRLQSFWKDLKRTIPEAELFETKRTNERQTYLYSLGRTRSGEIVTYATAGNSPHNHGLAFDIRNVNFTNREKDIRELLSKNSDIAWGMDFWRIDTKTKKKIKFPDPAHFQIKGWRRFVPGLNGKIIFPIVAVIGISIYSLRGKRK</sequence>
<dbReference type="InterPro" id="IPR009045">
    <property type="entry name" value="Zn_M74/Hedgehog-like"/>
</dbReference>
<dbReference type="CDD" id="cd14845">
    <property type="entry name" value="L-Ala-D-Glu_peptidase_like"/>
    <property type="match status" value="1"/>
</dbReference>
<accession>A0ABT3LYK5</accession>
<keyword evidence="1" id="KW-1133">Transmembrane helix</keyword>
<keyword evidence="3" id="KW-1185">Reference proteome</keyword>
<evidence type="ECO:0000313" key="2">
    <source>
        <dbReference type="EMBL" id="MCW7462801.1"/>
    </source>
</evidence>
<dbReference type="Gene3D" id="3.30.1380.10">
    <property type="match status" value="1"/>
</dbReference>
<gene>
    <name evidence="2" type="ORF">ND812_11930</name>
</gene>
<proteinExistence type="predicted"/>
<protein>
    <submittedName>
        <fullName evidence="2">M15 family metallopeptidase</fullName>
    </submittedName>
</protein>